<dbReference type="EMBL" id="QJJU01000020">
    <property type="protein sequence ID" value="PXX04353.1"/>
    <property type="molecule type" value="Genomic_DNA"/>
</dbReference>
<name>A0A318HAS6_9MYCO</name>
<proteinExistence type="predicted"/>
<sequence length="190" mass="20974">MSSQEGGERRRIAIGQLSTLQQRFEESRTGQVLISCLVAALLFVGVVWNLPESPIKRSLVPFVKPTAVVNLNQSWAVYAPSPIDRFNTVEVQVTMADGSSRVWTHEPGTRMDRLFASSHWEKLFEYVLLDARARPGVARWVARKLTGPSERAVGVVMLLRTNSLSPPGEAASTAIATKVLYQEDLTGAPR</sequence>
<reference evidence="3" key="1">
    <citation type="submission" date="2018-05" db="EMBL/GenBank/DDBJ databases">
        <authorList>
            <person name="Deangelis K."/>
            <person name="Huntemann M."/>
            <person name="Clum A."/>
            <person name="Pillay M."/>
            <person name="Palaniappan K."/>
            <person name="Varghese N."/>
            <person name="Mikhailova N."/>
            <person name="Stamatis D."/>
            <person name="Reddy T."/>
            <person name="Daum C."/>
            <person name="Shapiro N."/>
            <person name="Ivanova N."/>
            <person name="Kyrpides N."/>
            <person name="Woyke T."/>
        </authorList>
    </citation>
    <scope>NUCLEOTIDE SEQUENCE [LARGE SCALE GENOMIC DNA]</scope>
    <source>
        <strain evidence="3">GAS496</strain>
    </source>
</reference>
<dbReference type="Proteomes" id="UP000247781">
    <property type="component" value="Unassembled WGS sequence"/>
</dbReference>
<evidence type="ECO:0000313" key="3">
    <source>
        <dbReference type="Proteomes" id="UP000247781"/>
    </source>
</evidence>
<keyword evidence="1" id="KW-1133">Transmembrane helix</keyword>
<evidence type="ECO:0000256" key="1">
    <source>
        <dbReference type="SAM" id="Phobius"/>
    </source>
</evidence>
<keyword evidence="1" id="KW-0472">Membrane</keyword>
<comment type="caution">
    <text evidence="2">The sequence shown here is derived from an EMBL/GenBank/DDBJ whole genome shotgun (WGS) entry which is preliminary data.</text>
</comment>
<dbReference type="AlphaFoldDB" id="A0A318HAS6"/>
<evidence type="ECO:0000313" key="2">
    <source>
        <dbReference type="EMBL" id="PXX04353.1"/>
    </source>
</evidence>
<accession>A0A318HAS6</accession>
<keyword evidence="3" id="KW-1185">Reference proteome</keyword>
<reference evidence="2 3" key="2">
    <citation type="submission" date="2018-06" db="EMBL/GenBank/DDBJ databases">
        <title>Sequencing of bacterial isolates from soil warming experiment in Harvard Forest, Massachusetts, USA.</title>
        <authorList>
            <person name="Deangelis K.PhD."/>
        </authorList>
    </citation>
    <scope>NUCLEOTIDE SEQUENCE [LARGE SCALE GENOMIC DNA]</scope>
    <source>
        <strain evidence="2 3">GAS496</strain>
    </source>
</reference>
<gene>
    <name evidence="2" type="ORF">C8E89_12092</name>
</gene>
<feature type="transmembrane region" description="Helical" evidence="1">
    <location>
        <begin position="32"/>
        <end position="50"/>
    </location>
</feature>
<keyword evidence="1" id="KW-0812">Transmembrane</keyword>
<dbReference type="OrthoDB" id="4731619at2"/>
<organism evidence="2 3">
    <name type="scientific">Mycolicibacterium moriokaense</name>
    <dbReference type="NCBI Taxonomy" id="39691"/>
    <lineage>
        <taxon>Bacteria</taxon>
        <taxon>Bacillati</taxon>
        <taxon>Actinomycetota</taxon>
        <taxon>Actinomycetes</taxon>
        <taxon>Mycobacteriales</taxon>
        <taxon>Mycobacteriaceae</taxon>
        <taxon>Mycolicibacterium</taxon>
    </lineage>
</organism>
<protein>
    <submittedName>
        <fullName evidence="2">Uncharacterized protein</fullName>
    </submittedName>
</protein>
<dbReference type="RefSeq" id="WP_110318738.1">
    <property type="nucleotide sequence ID" value="NZ_QJJU01000020.1"/>
</dbReference>